<dbReference type="GeneID" id="26909964"/>
<dbReference type="AlphaFoldDB" id="A0A0M9FQ55"/>
<sequence>MGGGTAPTAASATADVPRAFRKEVWGGDLREGKTSNVELDVIYARYLPALRIVPSDTMVYLAPERVKTLVEKVRRQGVLYFPIFVMKHWIAGVLTAQPAKGGSKRESEVVLTTYDSAPSPVVEEKLRSVFARVWPGLRMVKGQCPRQERYSDDCGLYMTANFFRHHLQARLVDRRDLPRCLRRLLYAAKKHNPPVEYFHEKMRKVLTSHPVSRCDRFYDEIERAPWKRETRSWAQRVAGPAVHTGGAAPRKAPARRQAVRRTASAAAPAARRARAEFAAHHHGRALYLFHGARAIAS</sequence>
<dbReference type="VEuPathDB" id="TriTrypDB:LpyrH10_33_0890"/>
<gene>
    <name evidence="1" type="ORF">ABB37_09681</name>
</gene>
<evidence type="ECO:0000313" key="1">
    <source>
        <dbReference type="EMBL" id="KPA73800.1"/>
    </source>
</evidence>
<proteinExistence type="predicted"/>
<comment type="caution">
    <text evidence="1">The sequence shown here is derived from an EMBL/GenBank/DDBJ whole genome shotgun (WGS) entry which is preliminary data.</text>
</comment>
<dbReference type="InterPro" id="IPR038765">
    <property type="entry name" value="Papain-like_cys_pep_sf"/>
</dbReference>
<organism evidence="1 2">
    <name type="scientific">Leptomonas pyrrhocoris</name>
    <name type="common">Firebug parasite</name>
    <dbReference type="NCBI Taxonomy" id="157538"/>
    <lineage>
        <taxon>Eukaryota</taxon>
        <taxon>Discoba</taxon>
        <taxon>Euglenozoa</taxon>
        <taxon>Kinetoplastea</taxon>
        <taxon>Metakinetoplastina</taxon>
        <taxon>Trypanosomatida</taxon>
        <taxon>Trypanosomatidae</taxon>
        <taxon>Leishmaniinae</taxon>
        <taxon>Leptomonas</taxon>
    </lineage>
</organism>
<name>A0A0M9FQ55_LEPPY</name>
<dbReference type="Proteomes" id="UP000037923">
    <property type="component" value="Unassembled WGS sequence"/>
</dbReference>
<protein>
    <submittedName>
        <fullName evidence="1">TATE DNA Transposon</fullName>
    </submittedName>
</protein>
<dbReference type="SUPFAM" id="SSF54001">
    <property type="entry name" value="Cysteine proteinases"/>
    <property type="match status" value="1"/>
</dbReference>
<dbReference type="EMBL" id="LGTL01000033">
    <property type="protein sequence ID" value="KPA73800.1"/>
    <property type="molecule type" value="Genomic_DNA"/>
</dbReference>
<dbReference type="OMA" id="ANFFRHH"/>
<accession>A0A0M9FQ55</accession>
<dbReference type="RefSeq" id="XP_015652239.1">
    <property type="nucleotide sequence ID" value="XM_015809303.1"/>
</dbReference>
<keyword evidence="2" id="KW-1185">Reference proteome</keyword>
<dbReference type="OrthoDB" id="281207at2759"/>
<evidence type="ECO:0000313" key="2">
    <source>
        <dbReference type="Proteomes" id="UP000037923"/>
    </source>
</evidence>
<reference evidence="1 2" key="1">
    <citation type="submission" date="2015-07" db="EMBL/GenBank/DDBJ databases">
        <title>High-quality genome of monoxenous trypanosomatid Leptomonas pyrrhocoris.</title>
        <authorList>
            <person name="Flegontov P."/>
            <person name="Butenko A."/>
            <person name="Firsov S."/>
            <person name="Vlcek C."/>
            <person name="Logacheva M.D."/>
            <person name="Field M."/>
            <person name="Filatov D."/>
            <person name="Flegontova O."/>
            <person name="Gerasimov E."/>
            <person name="Jackson A.P."/>
            <person name="Kelly S."/>
            <person name="Opperdoes F."/>
            <person name="O'Reilly A."/>
            <person name="Votypka J."/>
            <person name="Yurchenko V."/>
            <person name="Lukes J."/>
        </authorList>
    </citation>
    <scope>NUCLEOTIDE SEQUENCE [LARGE SCALE GENOMIC DNA]</scope>
    <source>
        <strain evidence="1">H10</strain>
    </source>
</reference>